<evidence type="ECO:0000313" key="4">
    <source>
        <dbReference type="Proteomes" id="UP000284706"/>
    </source>
</evidence>
<dbReference type="EMBL" id="NHYE01001231">
    <property type="protein sequence ID" value="PPQ97527.1"/>
    <property type="molecule type" value="Genomic_DNA"/>
</dbReference>
<dbReference type="InParanoid" id="A0A409Y3D6"/>
<comment type="caution">
    <text evidence="3">The sequence shown here is derived from an EMBL/GenBank/DDBJ whole genome shotgun (WGS) entry which is preliminary data.</text>
</comment>
<feature type="compositionally biased region" description="Polar residues" evidence="1">
    <location>
        <begin position="583"/>
        <end position="592"/>
    </location>
</feature>
<dbReference type="STRING" id="231916.A0A409Y3D6"/>
<feature type="compositionally biased region" description="Basic and acidic residues" evidence="1">
    <location>
        <begin position="605"/>
        <end position="619"/>
    </location>
</feature>
<proteinExistence type="predicted"/>
<dbReference type="Gene3D" id="2.60.120.260">
    <property type="entry name" value="Galactose-binding domain-like"/>
    <property type="match status" value="2"/>
</dbReference>
<dbReference type="Proteomes" id="UP000284706">
    <property type="component" value="Unassembled WGS sequence"/>
</dbReference>
<dbReference type="AlphaFoldDB" id="A0A409Y3D6"/>
<keyword evidence="2" id="KW-1133">Transmembrane helix</keyword>
<gene>
    <name evidence="3" type="ORF">CVT26_006530</name>
</gene>
<feature type="region of interest" description="Disordered" evidence="1">
    <location>
        <begin position="274"/>
        <end position="376"/>
    </location>
</feature>
<feature type="transmembrane region" description="Helical" evidence="2">
    <location>
        <begin position="383"/>
        <end position="404"/>
    </location>
</feature>
<dbReference type="Gene3D" id="1.20.5.510">
    <property type="entry name" value="Single helix bin"/>
    <property type="match status" value="1"/>
</dbReference>
<sequence length="631" mass="65070">MSQRLVVVDDTDSSIQYTGNWFADTSGSQDNVGNYGPAYQSTLHGTKDDASLSFSFTGTKVTVLGSNNRVNNSGTLDPSWNCFVDGSAIGPTPYFQYAENNWSFCNKDSLSDGPHVITVNATVTSGHTFWFDSIQYVPSASDNLSQKSVLVDNHDSSLQFGSGWAALGGTANLTSVPNSIFTYEFTGTSLSWYGFIPTELPHEQATASYTIDGGQPTTFLLKGLPQNAGTTVYNQKFFQTPSLSDGDHKLVVTYLGSGKVTPLTLDYLIVQQGSQSSSSSSGNNGGGNGGGAAQGSNTPNTGGASGPTSTQSGNAHQTTSSGATTTSGSSGSGSSSNSGSPSSGSDSNNGSGSGSTNNNSSGGTSGSDLASGSTHSSNNTGPIVGGIVGAVALILLALLAFFLYRRRNKRLAMERTFGNMGPLSSAATHTNFVEPFQYSPVQTSPPPNMISGSSGASFGRAGPGYGTLQNNHSASQQHVPLPVNSPTSPGLSYTNTNYNSSTPTHGSMPSYTTTELQSAITPPSAASATATATSASTNLGSNNGYQVGYGGAYYASDKARREAEAVAAHTRTATDPLRPVRPGQSSQLSPQDPFSDGPTPGSRMVVHEDSGIRLPHDAEEVVEVPPMYTPG</sequence>
<evidence type="ECO:0000256" key="2">
    <source>
        <dbReference type="SAM" id="Phobius"/>
    </source>
</evidence>
<feature type="compositionally biased region" description="Polar residues" evidence="1">
    <location>
        <begin position="298"/>
        <end position="317"/>
    </location>
</feature>
<keyword evidence="4" id="KW-1185">Reference proteome</keyword>
<protein>
    <submittedName>
        <fullName evidence="3">Uncharacterized protein</fullName>
    </submittedName>
</protein>
<feature type="compositionally biased region" description="Polar residues" evidence="1">
    <location>
        <begin position="503"/>
        <end position="512"/>
    </location>
</feature>
<dbReference type="OrthoDB" id="3052647at2759"/>
<feature type="compositionally biased region" description="Low complexity" evidence="1">
    <location>
        <begin position="492"/>
        <end position="502"/>
    </location>
</feature>
<feature type="compositionally biased region" description="Gly residues" evidence="1">
    <location>
        <begin position="283"/>
        <end position="293"/>
    </location>
</feature>
<reference evidence="3 4" key="1">
    <citation type="journal article" date="2018" name="Evol. Lett.">
        <title>Horizontal gene cluster transfer increased hallucinogenic mushroom diversity.</title>
        <authorList>
            <person name="Reynolds H.T."/>
            <person name="Vijayakumar V."/>
            <person name="Gluck-Thaler E."/>
            <person name="Korotkin H.B."/>
            <person name="Matheny P.B."/>
            <person name="Slot J.C."/>
        </authorList>
    </citation>
    <scope>NUCLEOTIDE SEQUENCE [LARGE SCALE GENOMIC DNA]</scope>
    <source>
        <strain evidence="3 4">SRW20</strain>
    </source>
</reference>
<organism evidence="3 4">
    <name type="scientific">Gymnopilus dilepis</name>
    <dbReference type="NCBI Taxonomy" id="231916"/>
    <lineage>
        <taxon>Eukaryota</taxon>
        <taxon>Fungi</taxon>
        <taxon>Dikarya</taxon>
        <taxon>Basidiomycota</taxon>
        <taxon>Agaricomycotina</taxon>
        <taxon>Agaricomycetes</taxon>
        <taxon>Agaricomycetidae</taxon>
        <taxon>Agaricales</taxon>
        <taxon>Agaricineae</taxon>
        <taxon>Hymenogastraceae</taxon>
        <taxon>Gymnopilus</taxon>
    </lineage>
</organism>
<feature type="compositionally biased region" description="Low complexity" evidence="1">
    <location>
        <begin position="318"/>
        <end position="362"/>
    </location>
</feature>
<accession>A0A409Y3D6</accession>
<evidence type="ECO:0000256" key="1">
    <source>
        <dbReference type="SAM" id="MobiDB-lite"/>
    </source>
</evidence>
<keyword evidence="2" id="KW-0812">Transmembrane</keyword>
<feature type="region of interest" description="Disordered" evidence="1">
    <location>
        <begin position="486"/>
        <end position="512"/>
    </location>
</feature>
<evidence type="ECO:0000313" key="3">
    <source>
        <dbReference type="EMBL" id="PPQ97527.1"/>
    </source>
</evidence>
<feature type="region of interest" description="Disordered" evidence="1">
    <location>
        <begin position="565"/>
        <end position="631"/>
    </location>
</feature>
<keyword evidence="2" id="KW-0472">Membrane</keyword>
<name>A0A409Y3D6_9AGAR</name>